<dbReference type="RefSeq" id="WP_019745676.1">
    <property type="nucleotide sequence ID" value="NZ_BHXB01000001.1"/>
</dbReference>
<sequence>MSDFKNIQQRESGLKRELGPKQMSMIALGGAIGTGLFLGSKFAIGFAGPSVIISYAIGGLIALLLMGALAEMTVAHATSGSFGAYAEFYVGPLIGFLVRYLYWSCIVLAVGTEVTAIGEYMQFWFADVPSWLWIVLFSGVLIGVNMFNVKAFGTMEYWFSTIKVFAIVAFIVMAAYVVFGSGNPDYGFHNYTAGGGFFPNGLSGMWFAVIVSIFSYLSIEMIAIAAGEAENPAVAVKKAFRVTIVRLFVFYIATLALILAIAPMDKILSGGSPFVTVMQVVKIPGADSVLNFVVIIAALSAMNSQLYVSSRMMFSLSRAGDAPAVLGKVRANGSPVNALLLSTSGIAVATIVYVLFPEQAFTLMISLSMFGAMATWLLIFVTHWFFRKRMASEGRTLSFTIPFFPVGTILGGVLMVAILVTTLWVEDFKMTLVFGVPFVLAVIGIYYFTRSRRAQSRAVTAEQVQDEITGTVVKRVP</sequence>
<dbReference type="EMBL" id="MRBO01000540">
    <property type="protein sequence ID" value="KAB2583533.1"/>
    <property type="molecule type" value="Genomic_DNA"/>
</dbReference>
<proteinExistence type="inferred from homology"/>
<evidence type="ECO:0000256" key="3">
    <source>
        <dbReference type="ARBA" id="ARBA00022448"/>
    </source>
</evidence>
<dbReference type="GO" id="GO:0006865">
    <property type="term" value="P:amino acid transport"/>
    <property type="evidence" value="ECO:0007669"/>
    <property type="project" value="UniProtKB-KW"/>
</dbReference>
<dbReference type="Pfam" id="PF00324">
    <property type="entry name" value="AA_permease"/>
    <property type="match status" value="1"/>
</dbReference>
<dbReference type="GO" id="GO:0016020">
    <property type="term" value="C:membrane"/>
    <property type="evidence" value="ECO:0007669"/>
    <property type="project" value="UniProtKB-SubCell"/>
</dbReference>
<dbReference type="AlphaFoldDB" id="A0A0C2ZPM0"/>
<evidence type="ECO:0000256" key="5">
    <source>
        <dbReference type="ARBA" id="ARBA00022970"/>
    </source>
</evidence>
<dbReference type="InterPro" id="IPR004841">
    <property type="entry name" value="AA-permease/SLC12A_dom"/>
</dbReference>
<dbReference type="OMA" id="TSRHIMM"/>
<gene>
    <name evidence="9" type="ORF">BS297_20140</name>
</gene>
<dbReference type="GO" id="GO:0055085">
    <property type="term" value="P:transmembrane transport"/>
    <property type="evidence" value="ECO:0007669"/>
    <property type="project" value="InterPro"/>
</dbReference>
<evidence type="ECO:0000256" key="1">
    <source>
        <dbReference type="ARBA" id="ARBA00004141"/>
    </source>
</evidence>
<comment type="subcellular location">
    <subcellularLocation>
        <location evidence="1">Membrane</location>
        <topology evidence="1">Multi-pass membrane protein</topology>
    </subcellularLocation>
</comment>
<comment type="similarity">
    <text evidence="2">Belongs to the amino acid-polyamine-organocation (APC) superfamily. Amino acid transporter (AAT) (TC 2.A.3.1) family.</text>
</comment>
<dbReference type="Gene3D" id="1.20.1740.10">
    <property type="entry name" value="Amino acid/polyamine transporter I"/>
    <property type="match status" value="1"/>
</dbReference>
<dbReference type="Proteomes" id="UP000325576">
    <property type="component" value="Unassembled WGS sequence"/>
</dbReference>
<dbReference type="FunFam" id="1.20.1740.10:FF:000001">
    <property type="entry name" value="Amino acid permease"/>
    <property type="match status" value="1"/>
</dbReference>
<dbReference type="PANTHER" id="PTHR43495">
    <property type="entry name" value="GABA PERMEASE"/>
    <property type="match status" value="1"/>
</dbReference>
<evidence type="ECO:0000259" key="8">
    <source>
        <dbReference type="Pfam" id="PF00324"/>
    </source>
</evidence>
<comment type="caution">
    <text evidence="9">The sequence shown here is derived from an EMBL/GenBank/DDBJ whole genome shotgun (WGS) entry which is preliminary data.</text>
</comment>
<dbReference type="InterPro" id="IPR004840">
    <property type="entry name" value="Amino_acid_permease_CS"/>
</dbReference>
<dbReference type="KEGG" id="reb:XU06_26300"/>
<dbReference type="PROSITE" id="PS00218">
    <property type="entry name" value="AMINO_ACID_PERMEASE_1"/>
    <property type="match status" value="1"/>
</dbReference>
<name>A0A0C2ZPM0_RHOER</name>
<evidence type="ECO:0000256" key="7">
    <source>
        <dbReference type="ARBA" id="ARBA00023136"/>
    </source>
</evidence>
<keyword evidence="6" id="KW-1133">Transmembrane helix</keyword>
<feature type="domain" description="Amino acid permease/ SLC12A" evidence="8">
    <location>
        <begin position="23"/>
        <end position="442"/>
    </location>
</feature>
<evidence type="ECO:0000256" key="2">
    <source>
        <dbReference type="ARBA" id="ARBA00008583"/>
    </source>
</evidence>
<accession>A0A0C2ZPM0</accession>
<keyword evidence="7" id="KW-0472">Membrane</keyword>
<evidence type="ECO:0000313" key="9">
    <source>
        <dbReference type="EMBL" id="KAB2583533.1"/>
    </source>
</evidence>
<reference evidence="9 10" key="1">
    <citation type="journal article" date="2017" name="Poromechanics V (2013)">
        <title>Genomic Characterization of the Arsenic-Tolerant Actinobacterium, &lt;i&gt;Rhodococcus erythropolis&lt;/i&gt; S43.</title>
        <authorList>
            <person name="Retamal-Morales G."/>
            <person name="Mehnert M."/>
            <person name="Schwabe R."/>
            <person name="Tischler D."/>
            <person name="Schloemann M."/>
            <person name="Levican G.J."/>
        </authorList>
    </citation>
    <scope>NUCLEOTIDE SEQUENCE [LARGE SCALE GENOMIC DNA]</scope>
    <source>
        <strain evidence="9 10">S43</strain>
    </source>
</reference>
<protein>
    <submittedName>
        <fullName evidence="9">Amino acid permease</fullName>
    </submittedName>
</protein>
<keyword evidence="3" id="KW-0813">Transport</keyword>
<evidence type="ECO:0000256" key="6">
    <source>
        <dbReference type="ARBA" id="ARBA00022989"/>
    </source>
</evidence>
<organism evidence="9 10">
    <name type="scientific">Rhodococcus erythropolis</name>
    <name type="common">Arthrobacter picolinophilus</name>
    <dbReference type="NCBI Taxonomy" id="1833"/>
    <lineage>
        <taxon>Bacteria</taxon>
        <taxon>Bacillati</taxon>
        <taxon>Actinomycetota</taxon>
        <taxon>Actinomycetes</taxon>
        <taxon>Mycobacteriales</taxon>
        <taxon>Nocardiaceae</taxon>
        <taxon>Rhodococcus</taxon>
        <taxon>Rhodococcus erythropolis group</taxon>
    </lineage>
</organism>
<keyword evidence="5" id="KW-0029">Amino-acid transport</keyword>
<keyword evidence="4" id="KW-0812">Transmembrane</keyword>
<evidence type="ECO:0000313" key="10">
    <source>
        <dbReference type="Proteomes" id="UP000325576"/>
    </source>
</evidence>
<dbReference type="PANTHER" id="PTHR43495:SF5">
    <property type="entry name" value="GAMMA-AMINOBUTYRIC ACID PERMEASE"/>
    <property type="match status" value="1"/>
</dbReference>
<evidence type="ECO:0000256" key="4">
    <source>
        <dbReference type="ARBA" id="ARBA00022692"/>
    </source>
</evidence>
<dbReference type="PIRSF" id="PIRSF006060">
    <property type="entry name" value="AA_transporter"/>
    <property type="match status" value="1"/>
</dbReference>